<dbReference type="InterPro" id="IPR013815">
    <property type="entry name" value="ATP_grasp_subdomain_1"/>
</dbReference>
<gene>
    <name evidence="3" type="ORF">H9962_04595</name>
</gene>
<reference evidence="3" key="1">
    <citation type="journal article" date="2021" name="PeerJ">
        <title>Extensive microbial diversity within the chicken gut microbiome revealed by metagenomics and culture.</title>
        <authorList>
            <person name="Gilroy R."/>
            <person name="Ravi A."/>
            <person name="Getino M."/>
            <person name="Pursley I."/>
            <person name="Horton D.L."/>
            <person name="Alikhan N.F."/>
            <person name="Baker D."/>
            <person name="Gharbi K."/>
            <person name="Hall N."/>
            <person name="Watson M."/>
            <person name="Adriaenssens E.M."/>
            <person name="Foster-Nyarko E."/>
            <person name="Jarju S."/>
            <person name="Secka A."/>
            <person name="Antonio M."/>
            <person name="Oren A."/>
            <person name="Chaudhuri R.R."/>
            <person name="La Ragione R."/>
            <person name="Hildebrand F."/>
            <person name="Pallen M.J."/>
        </authorList>
    </citation>
    <scope>NUCLEOTIDE SEQUENCE</scope>
    <source>
        <strain evidence="3">CHK186-16707</strain>
    </source>
</reference>
<comment type="caution">
    <text evidence="3">The sequence shown here is derived from an EMBL/GenBank/DDBJ whole genome shotgun (WGS) entry which is preliminary data.</text>
</comment>
<keyword evidence="1" id="KW-0547">Nucleotide-binding</keyword>
<reference evidence="3" key="2">
    <citation type="submission" date="2021-04" db="EMBL/GenBank/DDBJ databases">
        <authorList>
            <person name="Gilroy R."/>
        </authorList>
    </citation>
    <scope>NUCLEOTIDE SEQUENCE</scope>
    <source>
        <strain evidence="3">CHK186-16707</strain>
    </source>
</reference>
<dbReference type="PANTHER" id="PTHR21621">
    <property type="entry name" value="RIBOSOMAL PROTEIN S6 MODIFICATION PROTEIN"/>
    <property type="match status" value="1"/>
</dbReference>
<evidence type="ECO:0000259" key="2">
    <source>
        <dbReference type="PROSITE" id="PS50975"/>
    </source>
</evidence>
<feature type="domain" description="ATP-grasp" evidence="2">
    <location>
        <begin position="112"/>
        <end position="291"/>
    </location>
</feature>
<dbReference type="InterPro" id="IPR011761">
    <property type="entry name" value="ATP-grasp"/>
</dbReference>
<dbReference type="PANTHER" id="PTHR21621:SF0">
    <property type="entry name" value="BETA-CITRYLGLUTAMATE SYNTHASE B-RELATED"/>
    <property type="match status" value="1"/>
</dbReference>
<dbReference type="GO" id="GO:0005737">
    <property type="term" value="C:cytoplasm"/>
    <property type="evidence" value="ECO:0007669"/>
    <property type="project" value="TreeGrafter"/>
</dbReference>
<keyword evidence="1" id="KW-0067">ATP-binding</keyword>
<dbReference type="PROSITE" id="PS50975">
    <property type="entry name" value="ATP_GRASP"/>
    <property type="match status" value="1"/>
</dbReference>
<dbReference type="Pfam" id="PF08443">
    <property type="entry name" value="RimK"/>
    <property type="match status" value="1"/>
</dbReference>
<dbReference type="GO" id="GO:0005524">
    <property type="term" value="F:ATP binding"/>
    <property type="evidence" value="ECO:0007669"/>
    <property type="project" value="UniProtKB-UniRule"/>
</dbReference>
<dbReference type="AlphaFoldDB" id="A0A9D2HDD7"/>
<dbReference type="Gene3D" id="3.30.1490.20">
    <property type="entry name" value="ATP-grasp fold, A domain"/>
    <property type="match status" value="1"/>
</dbReference>
<dbReference type="EMBL" id="DXAN01000014">
    <property type="protein sequence ID" value="HJA08454.1"/>
    <property type="molecule type" value="Genomic_DNA"/>
</dbReference>
<evidence type="ECO:0000256" key="1">
    <source>
        <dbReference type="PROSITE-ProRule" id="PRU00409"/>
    </source>
</evidence>
<evidence type="ECO:0000313" key="3">
    <source>
        <dbReference type="EMBL" id="HJA08454.1"/>
    </source>
</evidence>
<dbReference type="GO" id="GO:0018169">
    <property type="term" value="F:ribosomal S6-glutamic acid ligase activity"/>
    <property type="evidence" value="ECO:0007669"/>
    <property type="project" value="TreeGrafter"/>
</dbReference>
<accession>A0A9D2HDD7</accession>
<dbReference type="Proteomes" id="UP000824225">
    <property type="component" value="Unassembled WGS sequence"/>
</dbReference>
<dbReference type="GO" id="GO:0009432">
    <property type="term" value="P:SOS response"/>
    <property type="evidence" value="ECO:0007669"/>
    <property type="project" value="TreeGrafter"/>
</dbReference>
<dbReference type="Gene3D" id="3.30.470.20">
    <property type="entry name" value="ATP-grasp fold, B domain"/>
    <property type="match status" value="1"/>
</dbReference>
<sequence length="308" mass="34488">MHNTHFHPAARPLPGVGILYESEEWSSHALESQARACGLPAFLVNLETVDNLDVLAACGLVVNRIFASSWCRGHRRSLERMPEVFAWLQERRIPVINSPAAHFYEIDKDLTTRTLLAHGLPAPQVYGVFRPHEAAEADIPFPCILKPNCGGRTTHTHIVHDREELIRAMTVTPDIPMLAEEYLPTSYGFVTRIEAIGGECRLILRRGVVEGGLSAYHLGSPYAPYPDCSERVRRVALDAMRLLSVDMGSLDIIENERGCFIIDVNAVSNASEDNTAMFSFDLMRETARHVARRYAVLMEERHDFAGNL</sequence>
<organism evidence="3 4">
    <name type="scientific">Candidatus Mailhella merdigallinarum</name>
    <dbReference type="NCBI Taxonomy" id="2838658"/>
    <lineage>
        <taxon>Bacteria</taxon>
        <taxon>Pseudomonadati</taxon>
        <taxon>Thermodesulfobacteriota</taxon>
        <taxon>Desulfovibrionia</taxon>
        <taxon>Desulfovibrionales</taxon>
        <taxon>Desulfovibrionaceae</taxon>
        <taxon>Mailhella</taxon>
    </lineage>
</organism>
<proteinExistence type="predicted"/>
<dbReference type="GO" id="GO:0046872">
    <property type="term" value="F:metal ion binding"/>
    <property type="evidence" value="ECO:0007669"/>
    <property type="project" value="InterPro"/>
</dbReference>
<evidence type="ECO:0000313" key="4">
    <source>
        <dbReference type="Proteomes" id="UP000824225"/>
    </source>
</evidence>
<protein>
    <recommendedName>
        <fullName evidence="2">ATP-grasp domain-containing protein</fullName>
    </recommendedName>
</protein>
<dbReference type="InterPro" id="IPR013651">
    <property type="entry name" value="ATP-grasp_RimK-type"/>
</dbReference>
<name>A0A9D2HDD7_9BACT</name>
<dbReference type="SUPFAM" id="SSF56059">
    <property type="entry name" value="Glutathione synthetase ATP-binding domain-like"/>
    <property type="match status" value="1"/>
</dbReference>